<organism evidence="1 2">
    <name type="scientific">Ornatilinea apprima</name>
    <dbReference type="NCBI Taxonomy" id="1134406"/>
    <lineage>
        <taxon>Bacteria</taxon>
        <taxon>Bacillati</taxon>
        <taxon>Chloroflexota</taxon>
        <taxon>Anaerolineae</taxon>
        <taxon>Anaerolineales</taxon>
        <taxon>Anaerolineaceae</taxon>
        <taxon>Ornatilinea</taxon>
    </lineage>
</organism>
<name>A0A0P6XI86_9CHLR</name>
<sequence length="80" mass="9121">MNQTTSPQIDSTRHTYQISIKGKIALKDWEYWFEGFVLETVSPVETKLIGPIRDQAHLFAVLTKLRDLGISILSVTCLEK</sequence>
<dbReference type="STRING" id="1134406.ADN00_02540"/>
<reference evidence="1 2" key="1">
    <citation type="submission" date="2015-07" db="EMBL/GenBank/DDBJ databases">
        <title>Genome sequence of Ornatilinea apprima DSM 23815.</title>
        <authorList>
            <person name="Hemp J."/>
            <person name="Ward L.M."/>
            <person name="Pace L.A."/>
            <person name="Fischer W.W."/>
        </authorList>
    </citation>
    <scope>NUCLEOTIDE SEQUENCE [LARGE SCALE GENOMIC DNA]</scope>
    <source>
        <strain evidence="1 2">P3M-1</strain>
    </source>
</reference>
<dbReference type="EMBL" id="LGCL01000011">
    <property type="protein sequence ID" value="KPL79577.1"/>
    <property type="molecule type" value="Genomic_DNA"/>
</dbReference>
<dbReference type="Proteomes" id="UP000050417">
    <property type="component" value="Unassembled WGS sequence"/>
</dbReference>
<keyword evidence="2" id="KW-1185">Reference proteome</keyword>
<dbReference type="RefSeq" id="WP_075061388.1">
    <property type="nucleotide sequence ID" value="NZ_LGCL01000011.1"/>
</dbReference>
<dbReference type="OrthoDB" id="4828421at2"/>
<comment type="caution">
    <text evidence="1">The sequence shown here is derived from an EMBL/GenBank/DDBJ whole genome shotgun (WGS) entry which is preliminary data.</text>
</comment>
<protein>
    <submittedName>
        <fullName evidence="1">Uncharacterized protein</fullName>
    </submittedName>
</protein>
<dbReference type="AlphaFoldDB" id="A0A0P6XI86"/>
<accession>A0A0P6XI86</accession>
<evidence type="ECO:0000313" key="2">
    <source>
        <dbReference type="Proteomes" id="UP000050417"/>
    </source>
</evidence>
<proteinExistence type="predicted"/>
<evidence type="ECO:0000313" key="1">
    <source>
        <dbReference type="EMBL" id="KPL79577.1"/>
    </source>
</evidence>
<gene>
    <name evidence="1" type="ORF">ADN00_02540</name>
</gene>